<feature type="region of interest" description="Disordered" evidence="1">
    <location>
        <begin position="333"/>
        <end position="367"/>
    </location>
</feature>
<dbReference type="CDD" id="cd19481">
    <property type="entry name" value="RecA-like_protease"/>
    <property type="match status" value="1"/>
</dbReference>
<dbReference type="GO" id="GO:0016887">
    <property type="term" value="F:ATP hydrolysis activity"/>
    <property type="evidence" value="ECO:0007669"/>
    <property type="project" value="InterPro"/>
</dbReference>
<dbReference type="PANTHER" id="PTHR46411:SF3">
    <property type="entry name" value="AAA+ ATPASE DOMAIN-CONTAINING PROTEIN"/>
    <property type="match status" value="1"/>
</dbReference>
<dbReference type="InterPro" id="IPR027417">
    <property type="entry name" value="P-loop_NTPase"/>
</dbReference>
<feature type="compositionally biased region" description="Basic and acidic residues" evidence="1">
    <location>
        <begin position="333"/>
        <end position="345"/>
    </location>
</feature>
<gene>
    <name evidence="3" type="ORF">HETSPECPRED_004432</name>
</gene>
<dbReference type="Pfam" id="PF00004">
    <property type="entry name" value="AAA"/>
    <property type="match status" value="1"/>
</dbReference>
<dbReference type="SMART" id="SM00382">
    <property type="entry name" value="AAA"/>
    <property type="match status" value="1"/>
</dbReference>
<evidence type="ECO:0000313" key="4">
    <source>
        <dbReference type="Proteomes" id="UP000664521"/>
    </source>
</evidence>
<dbReference type="Gene3D" id="3.40.50.300">
    <property type="entry name" value="P-loop containing nucleotide triphosphate hydrolases"/>
    <property type="match status" value="1"/>
</dbReference>
<dbReference type="EMBL" id="CAJPDS010000027">
    <property type="protein sequence ID" value="CAF9921093.1"/>
    <property type="molecule type" value="Genomic_DNA"/>
</dbReference>
<dbReference type="InterPro" id="IPR054289">
    <property type="entry name" value="DUF7025"/>
</dbReference>
<evidence type="ECO:0000313" key="3">
    <source>
        <dbReference type="EMBL" id="CAF9921093.1"/>
    </source>
</evidence>
<dbReference type="AlphaFoldDB" id="A0A8H3FB30"/>
<sequence length="661" mass="75019">MAITQWKAAEIDANATDGVNGTDTKVPGMISDVKNLYEGPPDRRNRSTWVDKYPDDIEEAAESADTGRYALLIRNKKCYDGRKELEIDSIVVQSPLLKLALAKIFKDYPGITTTLNRLTFSSPFKPFVHRWSKLVDALKDEKDERTKAHLELLYSTMEAELKDDLKARDDFVVNKVITWDTAWMIFEPGTTVFGQMARQNWALRLKSGSYLEKTKCGDVFALDCENIDWDGESFGFAPHQLLILKFQGTSPITRLSAYPLEYHRDLTKVKSELLERGRVFEQLSGYHYKHYKGLAVGQGKERPVRYNVDSRIIIDTYAWNRFNPDRQVSLNVLRHDNDEDHRDDKDDTTDDGDGDYDGDDDMQPGKFKGQLPLTDDQLLICSAVLHGYSLRNKKWLVFAIDCVREIKWNESAFESLVLPSDHKELILALTESQVKNKHSFDDVIQGKGRGMIMLLSGPPGVGKTLTAESVAENVRVPLYMMSAGDLGLESSGVESSLSNVLEMTARWDAVLLLDEADVFLEQRSAHDLERNKLVSVFLRMLEYYEGILFLTTNRVNNLDAAFQSRIHISMEYSELSVPSRRHVWSNFLLGSGSKSHGFSAEDLDRLAEYKMNGREIKNVLKTAQLLASKKEQRLGVGHVKSVLAIARKHISDEVVEDEKVM</sequence>
<comment type="caution">
    <text evidence="3">The sequence shown here is derived from an EMBL/GenBank/DDBJ whole genome shotgun (WGS) entry which is preliminary data.</text>
</comment>
<evidence type="ECO:0000256" key="1">
    <source>
        <dbReference type="SAM" id="MobiDB-lite"/>
    </source>
</evidence>
<dbReference type="GO" id="GO:0005524">
    <property type="term" value="F:ATP binding"/>
    <property type="evidence" value="ECO:0007669"/>
    <property type="project" value="InterPro"/>
</dbReference>
<proteinExistence type="predicted"/>
<feature type="compositionally biased region" description="Acidic residues" evidence="1">
    <location>
        <begin position="346"/>
        <end position="362"/>
    </location>
</feature>
<dbReference type="InterPro" id="IPR003959">
    <property type="entry name" value="ATPase_AAA_core"/>
</dbReference>
<feature type="domain" description="AAA+ ATPase" evidence="2">
    <location>
        <begin position="449"/>
        <end position="574"/>
    </location>
</feature>
<reference evidence="3" key="1">
    <citation type="submission" date="2021-03" db="EMBL/GenBank/DDBJ databases">
        <authorList>
            <person name="Tagirdzhanova G."/>
        </authorList>
    </citation>
    <scope>NUCLEOTIDE SEQUENCE</scope>
</reference>
<protein>
    <recommendedName>
        <fullName evidence="2">AAA+ ATPase domain-containing protein</fullName>
    </recommendedName>
</protein>
<organism evidence="3 4">
    <name type="scientific">Heterodermia speciosa</name>
    <dbReference type="NCBI Taxonomy" id="116794"/>
    <lineage>
        <taxon>Eukaryota</taxon>
        <taxon>Fungi</taxon>
        <taxon>Dikarya</taxon>
        <taxon>Ascomycota</taxon>
        <taxon>Pezizomycotina</taxon>
        <taxon>Lecanoromycetes</taxon>
        <taxon>OSLEUM clade</taxon>
        <taxon>Lecanoromycetidae</taxon>
        <taxon>Caliciales</taxon>
        <taxon>Physciaceae</taxon>
        <taxon>Heterodermia</taxon>
    </lineage>
</organism>
<dbReference type="Pfam" id="PF22942">
    <property type="entry name" value="DUF7025"/>
    <property type="match status" value="1"/>
</dbReference>
<dbReference type="SUPFAM" id="SSF52540">
    <property type="entry name" value="P-loop containing nucleoside triphosphate hydrolases"/>
    <property type="match status" value="1"/>
</dbReference>
<dbReference type="PANTHER" id="PTHR46411">
    <property type="entry name" value="FAMILY ATPASE, PUTATIVE-RELATED"/>
    <property type="match status" value="1"/>
</dbReference>
<name>A0A8H3FB30_9LECA</name>
<evidence type="ECO:0000259" key="2">
    <source>
        <dbReference type="SMART" id="SM00382"/>
    </source>
</evidence>
<dbReference type="Proteomes" id="UP000664521">
    <property type="component" value="Unassembled WGS sequence"/>
</dbReference>
<keyword evidence="4" id="KW-1185">Reference proteome</keyword>
<dbReference type="InterPro" id="IPR003593">
    <property type="entry name" value="AAA+_ATPase"/>
</dbReference>
<accession>A0A8H3FB30</accession>
<dbReference type="OrthoDB" id="10042665at2759"/>